<accession>A0ABY6TVV3</accession>
<feature type="transmembrane region" description="Helical" evidence="1">
    <location>
        <begin position="58"/>
        <end position="79"/>
    </location>
</feature>
<organism evidence="2 3">
    <name type="scientific">Bionectria ochroleuca</name>
    <name type="common">Gliocladium roseum</name>
    <dbReference type="NCBI Taxonomy" id="29856"/>
    <lineage>
        <taxon>Eukaryota</taxon>
        <taxon>Fungi</taxon>
        <taxon>Dikarya</taxon>
        <taxon>Ascomycota</taxon>
        <taxon>Pezizomycotina</taxon>
        <taxon>Sordariomycetes</taxon>
        <taxon>Hypocreomycetidae</taxon>
        <taxon>Hypocreales</taxon>
        <taxon>Bionectriaceae</taxon>
        <taxon>Clonostachys</taxon>
    </lineage>
</organism>
<keyword evidence="3" id="KW-1185">Reference proteome</keyword>
<protein>
    <recommendedName>
        <fullName evidence="4">Abscisic acid G-protein coupled receptor-like domain-containing protein</fullName>
    </recommendedName>
</protein>
<keyword evidence="1" id="KW-0472">Membrane</keyword>
<feature type="transmembrane region" description="Helical" evidence="1">
    <location>
        <begin position="175"/>
        <end position="200"/>
    </location>
</feature>
<feature type="transmembrane region" description="Helical" evidence="1">
    <location>
        <begin position="15"/>
        <end position="37"/>
    </location>
</feature>
<evidence type="ECO:0000256" key="1">
    <source>
        <dbReference type="SAM" id="Phobius"/>
    </source>
</evidence>
<keyword evidence="1" id="KW-1133">Transmembrane helix</keyword>
<evidence type="ECO:0000313" key="3">
    <source>
        <dbReference type="Proteomes" id="UP000766486"/>
    </source>
</evidence>
<reference evidence="2 3" key="1">
    <citation type="submission" date="2019-06" db="EMBL/GenBank/DDBJ databases">
        <authorList>
            <person name="Broberg M."/>
        </authorList>
    </citation>
    <scope>NUCLEOTIDE SEQUENCE [LARGE SCALE GENOMIC DNA]</scope>
</reference>
<sequence length="289" mass="32454">MTSVNLQATIGRLNLITIASTLAFHAVYVMPACFDLGKRSRHGQLCASKTRETLHRTLIWLAIWSLELCVGSLYYTHLVDSVRLYAGSLRVYIGIFTTLFSTTAFTPAIEAQIELALALLYSRRDGKGGGREIDNGKLVRRICQGLTGTAELMAIIRLFTSFGALGGNYHEEMRIATILLDFCISVVLLIAASLSLIYFLKTRILFQHSISPLLPHMLSITRHLLDAGVTLEIRYREVMDSQFSYSRHWDAQRTMFMAWSLMACLLTIHGIRTFRARDVGTHFSKSGVK</sequence>
<dbReference type="Proteomes" id="UP000766486">
    <property type="component" value="Unassembled WGS sequence"/>
</dbReference>
<proteinExistence type="predicted"/>
<gene>
    <name evidence="2" type="ORF">CLO192961_LOCUS81560</name>
</gene>
<comment type="caution">
    <text evidence="2">The sequence shown here is derived from an EMBL/GenBank/DDBJ whole genome shotgun (WGS) entry which is preliminary data.</text>
</comment>
<feature type="transmembrane region" description="Helical" evidence="1">
    <location>
        <begin position="256"/>
        <end position="274"/>
    </location>
</feature>
<dbReference type="EMBL" id="CABFNS010000545">
    <property type="protein sequence ID" value="VUC22316.1"/>
    <property type="molecule type" value="Genomic_DNA"/>
</dbReference>
<name>A0ABY6TVV3_BIOOC</name>
<keyword evidence="1" id="KW-0812">Transmembrane</keyword>
<evidence type="ECO:0000313" key="2">
    <source>
        <dbReference type="EMBL" id="VUC22316.1"/>
    </source>
</evidence>
<feature type="transmembrane region" description="Helical" evidence="1">
    <location>
        <begin position="91"/>
        <end position="121"/>
    </location>
</feature>
<evidence type="ECO:0008006" key="4">
    <source>
        <dbReference type="Google" id="ProtNLM"/>
    </source>
</evidence>